<gene>
    <name evidence="12" type="ORF">SELMODRAFT_170913</name>
</gene>
<evidence type="ECO:0000256" key="7">
    <source>
        <dbReference type="ARBA" id="ARBA00022989"/>
    </source>
</evidence>
<feature type="compositionally biased region" description="Basic and acidic residues" evidence="11">
    <location>
        <begin position="33"/>
        <end position="56"/>
    </location>
</feature>
<evidence type="ECO:0000256" key="4">
    <source>
        <dbReference type="ARBA" id="ARBA00022679"/>
    </source>
</evidence>
<proteinExistence type="inferred from homology"/>
<dbReference type="GO" id="GO:0032259">
    <property type="term" value="P:methylation"/>
    <property type="evidence" value="ECO:0007669"/>
    <property type="project" value="UniProtKB-KW"/>
</dbReference>
<dbReference type="PANTHER" id="PTHR10108">
    <property type="entry name" value="SAM-DEPENDENT METHYLTRANSFERASE"/>
    <property type="match status" value="1"/>
</dbReference>
<dbReference type="eggNOG" id="ENOG502QQH0">
    <property type="taxonomic scope" value="Eukaryota"/>
</dbReference>
<keyword evidence="3 10" id="KW-0489">Methyltransferase</keyword>
<keyword evidence="9 10" id="KW-0325">Glycoprotein</keyword>
<evidence type="ECO:0000256" key="3">
    <source>
        <dbReference type="ARBA" id="ARBA00022603"/>
    </source>
</evidence>
<dbReference type="PANTHER" id="PTHR10108:SF1077">
    <property type="entry name" value="METHYLTRANSFERASE PMT27-RELATED"/>
    <property type="match status" value="1"/>
</dbReference>
<keyword evidence="13" id="KW-1185">Reference proteome</keyword>
<evidence type="ECO:0000256" key="2">
    <source>
        <dbReference type="ARBA" id="ARBA00008361"/>
    </source>
</evidence>
<evidence type="ECO:0000256" key="6">
    <source>
        <dbReference type="ARBA" id="ARBA00022968"/>
    </source>
</evidence>
<keyword evidence="4 10" id="KW-0808">Transferase</keyword>
<protein>
    <recommendedName>
        <fullName evidence="10">Methyltransferase</fullName>
        <ecNumber evidence="10">2.1.1.-</ecNumber>
    </recommendedName>
</protein>
<dbReference type="FunFam" id="3.40.50.150:FF:000043">
    <property type="entry name" value="probable methyltransferase PMT3"/>
    <property type="match status" value="1"/>
</dbReference>
<dbReference type="EMBL" id="GL377578">
    <property type="protein sequence ID" value="EFJ29035.1"/>
    <property type="molecule type" value="Genomic_DNA"/>
</dbReference>
<dbReference type="Gene3D" id="3.40.50.150">
    <property type="entry name" value="Vaccinia Virus protein VP39"/>
    <property type="match status" value="1"/>
</dbReference>
<dbReference type="OMA" id="TADSEHW"/>
<dbReference type="SUPFAM" id="SSF53335">
    <property type="entry name" value="S-adenosyl-L-methionine-dependent methyltransferases"/>
    <property type="match status" value="2"/>
</dbReference>
<name>D8RF10_SELML</name>
<keyword evidence="5" id="KW-0812">Transmembrane</keyword>
<dbReference type="STRING" id="88036.D8RF10"/>
<evidence type="ECO:0000256" key="1">
    <source>
        <dbReference type="ARBA" id="ARBA00004323"/>
    </source>
</evidence>
<dbReference type="InParanoid" id="D8RF10"/>
<dbReference type="OrthoDB" id="2013972at2759"/>
<dbReference type="GO" id="GO:0008168">
    <property type="term" value="F:methyltransferase activity"/>
    <property type="evidence" value="ECO:0007669"/>
    <property type="project" value="UniProtKB-UniRule"/>
</dbReference>
<organism evidence="13">
    <name type="scientific">Selaginella moellendorffii</name>
    <name type="common">Spikemoss</name>
    <dbReference type="NCBI Taxonomy" id="88036"/>
    <lineage>
        <taxon>Eukaryota</taxon>
        <taxon>Viridiplantae</taxon>
        <taxon>Streptophyta</taxon>
        <taxon>Embryophyta</taxon>
        <taxon>Tracheophyta</taxon>
        <taxon>Lycopodiopsida</taxon>
        <taxon>Selaginellales</taxon>
        <taxon>Selaginellaceae</taxon>
        <taxon>Selaginella</taxon>
    </lineage>
</organism>
<reference evidence="12 13" key="1">
    <citation type="journal article" date="2011" name="Science">
        <title>The Selaginella genome identifies genetic changes associated with the evolution of vascular plants.</title>
        <authorList>
            <person name="Banks J.A."/>
            <person name="Nishiyama T."/>
            <person name="Hasebe M."/>
            <person name="Bowman J.L."/>
            <person name="Gribskov M."/>
            <person name="dePamphilis C."/>
            <person name="Albert V.A."/>
            <person name="Aono N."/>
            <person name="Aoyama T."/>
            <person name="Ambrose B.A."/>
            <person name="Ashton N.W."/>
            <person name="Axtell M.J."/>
            <person name="Barker E."/>
            <person name="Barker M.S."/>
            <person name="Bennetzen J.L."/>
            <person name="Bonawitz N.D."/>
            <person name="Chapple C."/>
            <person name="Cheng C."/>
            <person name="Correa L.G."/>
            <person name="Dacre M."/>
            <person name="DeBarry J."/>
            <person name="Dreyer I."/>
            <person name="Elias M."/>
            <person name="Engstrom E.M."/>
            <person name="Estelle M."/>
            <person name="Feng L."/>
            <person name="Finet C."/>
            <person name="Floyd S.K."/>
            <person name="Frommer W.B."/>
            <person name="Fujita T."/>
            <person name="Gramzow L."/>
            <person name="Gutensohn M."/>
            <person name="Harholt J."/>
            <person name="Hattori M."/>
            <person name="Heyl A."/>
            <person name="Hirai T."/>
            <person name="Hiwatashi Y."/>
            <person name="Ishikawa M."/>
            <person name="Iwata M."/>
            <person name="Karol K.G."/>
            <person name="Koehler B."/>
            <person name="Kolukisaoglu U."/>
            <person name="Kubo M."/>
            <person name="Kurata T."/>
            <person name="Lalonde S."/>
            <person name="Li K."/>
            <person name="Li Y."/>
            <person name="Litt A."/>
            <person name="Lyons E."/>
            <person name="Manning G."/>
            <person name="Maruyama T."/>
            <person name="Michael T.P."/>
            <person name="Mikami K."/>
            <person name="Miyazaki S."/>
            <person name="Morinaga S."/>
            <person name="Murata T."/>
            <person name="Mueller-Roeber B."/>
            <person name="Nelson D.R."/>
            <person name="Obara M."/>
            <person name="Oguri Y."/>
            <person name="Olmstead R.G."/>
            <person name="Onodera N."/>
            <person name="Petersen B.L."/>
            <person name="Pils B."/>
            <person name="Prigge M."/>
            <person name="Rensing S.A."/>
            <person name="Riano-Pachon D.M."/>
            <person name="Roberts A.W."/>
            <person name="Sato Y."/>
            <person name="Scheller H.V."/>
            <person name="Schulz B."/>
            <person name="Schulz C."/>
            <person name="Shakirov E.V."/>
            <person name="Shibagaki N."/>
            <person name="Shinohara N."/>
            <person name="Shippen D.E."/>
            <person name="Soerensen I."/>
            <person name="Sotooka R."/>
            <person name="Sugimoto N."/>
            <person name="Sugita M."/>
            <person name="Sumikawa N."/>
            <person name="Tanurdzic M."/>
            <person name="Theissen G."/>
            <person name="Ulvskov P."/>
            <person name="Wakazuki S."/>
            <person name="Weng J.K."/>
            <person name="Willats W.W."/>
            <person name="Wipf D."/>
            <person name="Wolf P.G."/>
            <person name="Yang L."/>
            <person name="Zimmer A.D."/>
            <person name="Zhu Q."/>
            <person name="Mitros T."/>
            <person name="Hellsten U."/>
            <person name="Loque D."/>
            <person name="Otillar R."/>
            <person name="Salamov A."/>
            <person name="Schmutz J."/>
            <person name="Shapiro H."/>
            <person name="Lindquist E."/>
            <person name="Lucas S."/>
            <person name="Rokhsar D."/>
            <person name="Grigoriev I.V."/>
        </authorList>
    </citation>
    <scope>NUCLEOTIDE SEQUENCE [LARGE SCALE GENOMIC DNA]</scope>
</reference>
<dbReference type="GO" id="GO:0005737">
    <property type="term" value="C:cytoplasm"/>
    <property type="evidence" value="ECO:0000318"/>
    <property type="project" value="GO_Central"/>
</dbReference>
<keyword evidence="6 10" id="KW-0735">Signal-anchor</keyword>
<dbReference type="Pfam" id="PF03141">
    <property type="entry name" value="Methyltransf_29"/>
    <property type="match status" value="1"/>
</dbReference>
<evidence type="ECO:0000256" key="10">
    <source>
        <dbReference type="RuleBase" id="RU366043"/>
    </source>
</evidence>
<dbReference type="InterPro" id="IPR004159">
    <property type="entry name" value="Put_SAM_MeTrfase"/>
</dbReference>
<sequence>MDEKVERKEQENQLAQNDEDENEDGERSSSGVAKEEERSSKESEDNKALDDGKEIDGDSQSLQEEKTSSSPSDSDSVWKLCAGNAAQDYIPCLDNEEAIKMLPSRHHYEHRERHCPVHEDLVSCLVPLPKNYKRPLPWPQSREEIWFDNVPHPGLVTYKKDQSWVKKTGNRLTFPGTGTQFILGADHYIDYIQNTLPDIEWGKHTRVVLDVGCGVASFGGYLFRKDVLTMSFAPKDEHEAQVQLALERGIPAISAVMGTQRLVFPANVFDMVHCARCRVPWHEDGGKLLLEVNRVLRPGGYFVWSAPPVYRTQPDQVQIWKNTSSLAASMCWNNLAKTTDAASAVGVAIFQKPTNNLCYERRRAKLPPLCEEEDKRDAAWYIPMKSCIHKVPVTEEEHGTSWPEDWPQRLLTPPTWLTRVSKGLYGKAGDEEFKSDTQHWKNVMQNSYLKMNFDWKNIRNVLDMKAAYGGFAAALASQPVWVMNVVPIYEPDTLPAIFDRGLFGIYHDWCESFSTYPRTYDLIHADHLLTRLTKRCNTTNTLVEMDRILRPESYVIFRDKVENLGKLKPLMESLHWKVHTTHTKGLEELLVLQKQWWRPQAQA</sequence>
<dbReference type="KEGG" id="smo:SELMODRAFT_170913"/>
<dbReference type="Proteomes" id="UP000001514">
    <property type="component" value="Unassembled WGS sequence"/>
</dbReference>
<dbReference type="HOGENOM" id="CLU_010485_2_2_1"/>
<evidence type="ECO:0000256" key="11">
    <source>
        <dbReference type="SAM" id="MobiDB-lite"/>
    </source>
</evidence>
<evidence type="ECO:0000313" key="13">
    <source>
        <dbReference type="Proteomes" id="UP000001514"/>
    </source>
</evidence>
<comment type="subcellular location">
    <subcellularLocation>
        <location evidence="1">Golgi apparatus membrane</location>
        <topology evidence="1">Single-pass type II membrane protein</topology>
    </subcellularLocation>
    <subcellularLocation>
        <location evidence="10">Membrane</location>
        <topology evidence="10">Single-pass type II membrane protein</topology>
    </subcellularLocation>
</comment>
<dbReference type="Gramene" id="EFJ29035">
    <property type="protein sequence ID" value="EFJ29035"/>
    <property type="gene ID" value="SELMODRAFT_170913"/>
</dbReference>
<dbReference type="AlphaFoldDB" id="D8RF10"/>
<dbReference type="InterPro" id="IPR029063">
    <property type="entry name" value="SAM-dependent_MTases_sf"/>
</dbReference>
<dbReference type="GO" id="GO:0000139">
    <property type="term" value="C:Golgi membrane"/>
    <property type="evidence" value="ECO:0007669"/>
    <property type="project" value="UniProtKB-SubCell"/>
</dbReference>
<dbReference type="CDD" id="cd02440">
    <property type="entry name" value="AdoMet_MTases"/>
    <property type="match status" value="1"/>
</dbReference>
<accession>D8RF10</accession>
<dbReference type="EC" id="2.1.1.-" evidence="10"/>
<evidence type="ECO:0000256" key="9">
    <source>
        <dbReference type="ARBA" id="ARBA00023180"/>
    </source>
</evidence>
<comment type="similarity">
    <text evidence="2 10">Belongs to the methyltransferase superfamily.</text>
</comment>
<feature type="compositionally biased region" description="Basic and acidic residues" evidence="11">
    <location>
        <begin position="1"/>
        <end position="11"/>
    </location>
</feature>
<evidence type="ECO:0000256" key="5">
    <source>
        <dbReference type="ARBA" id="ARBA00022692"/>
    </source>
</evidence>
<feature type="region of interest" description="Disordered" evidence="11">
    <location>
        <begin position="1"/>
        <end position="76"/>
    </location>
</feature>
<evidence type="ECO:0000256" key="8">
    <source>
        <dbReference type="ARBA" id="ARBA00023136"/>
    </source>
</evidence>
<keyword evidence="7" id="KW-1133">Transmembrane helix</keyword>
<keyword evidence="8" id="KW-0472">Membrane</keyword>
<evidence type="ECO:0000313" key="12">
    <source>
        <dbReference type="EMBL" id="EFJ29035.1"/>
    </source>
</evidence>